<dbReference type="SUPFAM" id="SSF46785">
    <property type="entry name" value="Winged helix' DNA-binding domain"/>
    <property type="match status" value="1"/>
</dbReference>
<feature type="binding site" evidence="1">
    <location>
        <position position="146"/>
    </location>
    <ligand>
        <name>Ni(2+)</name>
        <dbReference type="ChEBI" id="CHEBI:49786"/>
    </ligand>
</feature>
<evidence type="ECO:0000259" key="2">
    <source>
        <dbReference type="Pfam" id="PF02829"/>
    </source>
</evidence>
<dbReference type="Proteomes" id="UP000286288">
    <property type="component" value="Unassembled WGS sequence"/>
</dbReference>
<evidence type="ECO:0000313" key="4">
    <source>
        <dbReference type="EMBL" id="RHK05723.1"/>
    </source>
</evidence>
<dbReference type="InterPro" id="IPR036390">
    <property type="entry name" value="WH_DNA-bd_sf"/>
</dbReference>
<keyword evidence="1" id="KW-0479">Metal-binding</keyword>
<accession>A0A415EQU9</accession>
<feature type="binding site" evidence="1">
    <location>
        <position position="148"/>
    </location>
    <ligand>
        <name>Ni(2+)</name>
        <dbReference type="ChEBI" id="CHEBI:49786"/>
    </ligand>
</feature>
<dbReference type="Pfam" id="PF08279">
    <property type="entry name" value="HTH_11"/>
    <property type="match status" value="1"/>
</dbReference>
<dbReference type="Gene3D" id="1.10.10.10">
    <property type="entry name" value="Winged helix-like DNA-binding domain superfamily/Winged helix DNA-binding domain"/>
    <property type="match status" value="1"/>
</dbReference>
<comment type="caution">
    <text evidence="4">The sequence shown here is derived from an EMBL/GenBank/DDBJ whole genome shotgun (WGS) entry which is preliminary data.</text>
</comment>
<dbReference type="InterPro" id="IPR036388">
    <property type="entry name" value="WH-like_DNA-bd_sf"/>
</dbReference>
<dbReference type="Pfam" id="PF02829">
    <property type="entry name" value="3H"/>
    <property type="match status" value="1"/>
</dbReference>
<dbReference type="RefSeq" id="WP_121260224.1">
    <property type="nucleotide sequence ID" value="NZ_CP032739.1"/>
</dbReference>
<keyword evidence="1" id="KW-0533">Nickel</keyword>
<feature type="domain" description="3H" evidence="2">
    <location>
        <begin position="76"/>
        <end position="171"/>
    </location>
</feature>
<dbReference type="PANTHER" id="PTHR40068">
    <property type="entry name" value="TRANSCRIPTION REPRESSOR NIAR-RELATED"/>
    <property type="match status" value="1"/>
</dbReference>
<feature type="binding site" evidence="1">
    <location>
        <position position="87"/>
    </location>
    <ligand>
        <name>Ni(2+)</name>
        <dbReference type="ChEBI" id="CHEBI:49786"/>
    </ligand>
</feature>
<feature type="binding site" evidence="1">
    <location>
        <position position="79"/>
    </location>
    <ligand>
        <name>Ni(2+)</name>
        <dbReference type="ChEBI" id="CHEBI:49786"/>
    </ligand>
</feature>
<evidence type="ECO:0000313" key="5">
    <source>
        <dbReference type="Proteomes" id="UP000286288"/>
    </source>
</evidence>
<dbReference type="GO" id="GO:0046872">
    <property type="term" value="F:metal ion binding"/>
    <property type="evidence" value="ECO:0007669"/>
    <property type="project" value="UniProtKB-KW"/>
</dbReference>
<dbReference type="InterPro" id="IPR004173">
    <property type="entry name" value="3H_domain"/>
</dbReference>
<evidence type="ECO:0000256" key="1">
    <source>
        <dbReference type="PIRSR" id="PIRSR037847-1"/>
    </source>
</evidence>
<dbReference type="AlphaFoldDB" id="A0A415EQU9"/>
<protein>
    <submittedName>
        <fullName evidence="4">Transcription repressor NadR</fullName>
    </submittedName>
</protein>
<dbReference type="InterPro" id="IPR026043">
    <property type="entry name" value="NadR"/>
</dbReference>
<proteinExistence type="predicted"/>
<name>A0A415EQU9_ENTCA</name>
<evidence type="ECO:0000259" key="3">
    <source>
        <dbReference type="Pfam" id="PF08279"/>
    </source>
</evidence>
<organism evidence="4 5">
    <name type="scientific">Enterococcus casseliflavus</name>
    <name type="common">Enterococcus flavescens</name>
    <dbReference type="NCBI Taxonomy" id="37734"/>
    <lineage>
        <taxon>Bacteria</taxon>
        <taxon>Bacillati</taxon>
        <taxon>Bacillota</taxon>
        <taxon>Bacilli</taxon>
        <taxon>Lactobacillales</taxon>
        <taxon>Enterococcaceae</taxon>
        <taxon>Enterococcus</taxon>
    </lineage>
</organism>
<dbReference type="InterPro" id="IPR035922">
    <property type="entry name" value="3H_dom_sf"/>
</dbReference>
<feature type="domain" description="Helix-turn-helix type 11" evidence="3">
    <location>
        <begin position="8"/>
        <end position="61"/>
    </location>
</feature>
<dbReference type="Gene3D" id="3.30.1340.20">
    <property type="entry name" value="3H domain"/>
    <property type="match status" value="1"/>
</dbReference>
<dbReference type="InterPro" id="IPR013196">
    <property type="entry name" value="HTH_11"/>
</dbReference>
<dbReference type="PIRSF" id="PIRSF037847">
    <property type="entry name" value="NiaR"/>
    <property type="match status" value="1"/>
</dbReference>
<gene>
    <name evidence="4" type="ORF">DW084_12360</name>
</gene>
<dbReference type="SUPFAM" id="SSF75500">
    <property type="entry name" value="Putative transcriptional regulator TM1602, C-terminal domain"/>
    <property type="match status" value="1"/>
</dbReference>
<reference evidence="4 5" key="1">
    <citation type="submission" date="2018-08" db="EMBL/GenBank/DDBJ databases">
        <title>A genome reference for cultivated species of the human gut microbiota.</title>
        <authorList>
            <person name="Zou Y."/>
            <person name="Xue W."/>
            <person name="Luo G."/>
        </authorList>
    </citation>
    <scope>NUCLEOTIDE SEQUENCE [LARGE SCALE GENOMIC DNA]</scope>
    <source>
        <strain evidence="4 5">AF48-16</strain>
    </source>
</reference>
<sequence length="174" mass="19055">MSMDGGTRRENILAALKQADKAISASKLAESLGVSRQIIVGDIALLRAAGEAIVATARGYRLQALLDEAGHVSKLAVQHRPEQTEEELRIFVACGVEVVDVIVEHEIYGEITGNLQIQTDQDVTEFINKTKHAEARLLSDLTNGVHLHTLRYTDPAALEKAKQQLAEKGMLYQN</sequence>
<dbReference type="EMBL" id="QRMZ01000016">
    <property type="protein sequence ID" value="RHK05723.1"/>
    <property type="molecule type" value="Genomic_DNA"/>
</dbReference>
<dbReference type="PANTHER" id="PTHR40068:SF1">
    <property type="entry name" value="TRANSCRIPTION REPRESSOR NIAR-RELATED"/>
    <property type="match status" value="1"/>
</dbReference>